<protein>
    <submittedName>
        <fullName evidence="5">ABC transporter, ATP-binding protein</fullName>
    </submittedName>
</protein>
<dbReference type="PANTHER" id="PTHR42855">
    <property type="entry name" value="ABC TRANSPORTER ATP-BINDING SUBUNIT"/>
    <property type="match status" value="1"/>
</dbReference>
<sequence length="431" mass="45960">MDFIGANFAANLPGVRASRFPIVLNHLSFSWPDGTAVLEDLSGAFNPGKTGLIGVNGAGKTTLLAIIAGLLTPSSPPSSLVVGGQVSYLPQTITMTRGRTVADLLGIGDQVRALRAVENGSVDQKDFDAIGSDWDIEDQAQQALVRLETAGGGLAGLSLDREAVSLSGGEAMVVAIAGCRSRGNPITLLDEPTNNLDSVLRQQVLAMISAWEGTLVVVSHDTGLLDLMDSTAELHGHSLRFFTGGYGTWKAAIDAEQKAALRAQTAAEQAVKVARRQRSASLERMDKNLSQGKRKAIDTGVSRLFRGGMKAKAEAWASRSKDTADDRLAQARENLSRAEAKVREEDHIVIDLPDLHVLSSKKILELEWPDGHFIMQGPDRVSLSGRNGEGKTSLIEKIMGLRSRDSQEEAATSQTSQGFLTLHVFPGSGDS</sequence>
<dbReference type="AlphaFoldDB" id="E6K304"/>
<dbReference type="Pfam" id="PF00005">
    <property type="entry name" value="ABC_tran"/>
    <property type="match status" value="1"/>
</dbReference>
<feature type="coiled-coil region" evidence="3">
    <location>
        <begin position="321"/>
        <end position="348"/>
    </location>
</feature>
<dbReference type="HOGENOM" id="CLU_000604_36_0_11"/>
<dbReference type="KEGG" id="pdo:PSDT_0281"/>
<evidence type="ECO:0000256" key="3">
    <source>
        <dbReference type="SAM" id="Coils"/>
    </source>
</evidence>
<organism evidence="5 6">
    <name type="scientific">Parascardovia denticolens DSM 10105 = JCM 12538</name>
    <dbReference type="NCBI Taxonomy" id="864564"/>
    <lineage>
        <taxon>Bacteria</taxon>
        <taxon>Bacillati</taxon>
        <taxon>Actinomycetota</taxon>
        <taxon>Actinomycetes</taxon>
        <taxon>Bifidobacteriales</taxon>
        <taxon>Bifidobacteriaceae</taxon>
        <taxon>Parascardovia</taxon>
    </lineage>
</organism>
<dbReference type="PANTHER" id="PTHR42855:SF1">
    <property type="entry name" value="ABC TRANSPORTER DOMAIN-CONTAINING PROTEIN"/>
    <property type="match status" value="1"/>
</dbReference>
<dbReference type="InterPro" id="IPR027417">
    <property type="entry name" value="P-loop_NTPase"/>
</dbReference>
<dbReference type="eggNOG" id="COG0488">
    <property type="taxonomic scope" value="Bacteria"/>
</dbReference>
<keyword evidence="3" id="KW-0175">Coiled coil</keyword>
<evidence type="ECO:0000256" key="2">
    <source>
        <dbReference type="ARBA" id="ARBA00022840"/>
    </source>
</evidence>
<dbReference type="GO" id="GO:0016887">
    <property type="term" value="F:ATP hydrolysis activity"/>
    <property type="evidence" value="ECO:0007669"/>
    <property type="project" value="InterPro"/>
</dbReference>
<dbReference type="EMBL" id="AEON01000002">
    <property type="protein sequence ID" value="EFT82708.1"/>
    <property type="molecule type" value="Genomic_DNA"/>
</dbReference>
<dbReference type="GO" id="GO:0005524">
    <property type="term" value="F:ATP binding"/>
    <property type="evidence" value="ECO:0007669"/>
    <property type="project" value="UniProtKB-KW"/>
</dbReference>
<feature type="domain" description="ABC transporter" evidence="4">
    <location>
        <begin position="22"/>
        <end position="261"/>
    </location>
</feature>
<gene>
    <name evidence="5" type="ORF">HMPREF0620_1393</name>
</gene>
<accession>E6K304</accession>
<reference evidence="5 6" key="1">
    <citation type="submission" date="2010-12" db="EMBL/GenBank/DDBJ databases">
        <authorList>
            <person name="Muzny D."/>
            <person name="Qin X."/>
            <person name="Buhay C."/>
            <person name="Dugan-Rocha S."/>
            <person name="Ding Y."/>
            <person name="Chen G."/>
            <person name="Hawes A."/>
            <person name="Holder M."/>
            <person name="Jhangiani S."/>
            <person name="Johnson A."/>
            <person name="Khan Z."/>
            <person name="Li Z."/>
            <person name="Liu W."/>
            <person name="Liu X."/>
            <person name="Perez L."/>
            <person name="Shen H."/>
            <person name="Wang Q."/>
            <person name="Watt J."/>
            <person name="Xi L."/>
            <person name="Xin Y."/>
            <person name="Zhou J."/>
            <person name="Deng J."/>
            <person name="Jiang H."/>
            <person name="Liu Y."/>
            <person name="Qu J."/>
            <person name="Song X.-Z."/>
            <person name="Zhang L."/>
            <person name="Villasana D."/>
            <person name="Johnson A."/>
            <person name="Liu J."/>
            <person name="Liyanage D."/>
            <person name="Lorensuhewa L."/>
            <person name="Robinson T."/>
            <person name="Song A."/>
            <person name="Song B.-B."/>
            <person name="Dinh H."/>
            <person name="Thornton R."/>
            <person name="Coyle M."/>
            <person name="Francisco L."/>
            <person name="Jackson L."/>
            <person name="Javaid M."/>
            <person name="Korchina V."/>
            <person name="Kovar C."/>
            <person name="Mata R."/>
            <person name="Mathew T."/>
            <person name="Ngo R."/>
            <person name="Nguyen L."/>
            <person name="Nguyen N."/>
            <person name="Okwuonu G."/>
            <person name="Ongeri F."/>
            <person name="Pham C."/>
            <person name="Simmons D."/>
            <person name="Wilczek-Boney K."/>
            <person name="Hale W."/>
            <person name="Jakkamsetti A."/>
            <person name="Pham P."/>
            <person name="Ruth R."/>
            <person name="San Lucas F."/>
            <person name="Warren J."/>
            <person name="Zhang J."/>
            <person name="Zhao Z."/>
            <person name="Zhou C."/>
            <person name="Zhu D."/>
            <person name="Lee S."/>
            <person name="Bess C."/>
            <person name="Blankenburg K."/>
            <person name="Forbes L."/>
            <person name="Fu Q."/>
            <person name="Gubbala S."/>
            <person name="Hirani K."/>
            <person name="Jayaseelan J.C."/>
            <person name="Lara F."/>
            <person name="Munidasa M."/>
            <person name="Palculict T."/>
            <person name="Patil S."/>
            <person name="Pu L.-L."/>
            <person name="Saada N."/>
            <person name="Tang L."/>
            <person name="Weissenberger G."/>
            <person name="Zhu Y."/>
            <person name="Hemphill L."/>
            <person name="Shang Y."/>
            <person name="Youmans B."/>
            <person name="Ayvaz T."/>
            <person name="Ross M."/>
            <person name="Santibanez J."/>
            <person name="Aqrawi P."/>
            <person name="Gross S."/>
            <person name="Joshi V."/>
            <person name="Fowler G."/>
            <person name="Nazareth L."/>
            <person name="Reid J."/>
            <person name="Worley K."/>
            <person name="Petrosino J."/>
            <person name="Highlander S."/>
            <person name="Gibbs R."/>
        </authorList>
    </citation>
    <scope>NUCLEOTIDE SEQUENCE [LARGE SCALE GENOMIC DNA]</scope>
    <source>
        <strain evidence="5 6">DSM 10105</strain>
    </source>
</reference>
<comment type="caution">
    <text evidence="5">The sequence shown here is derived from an EMBL/GenBank/DDBJ whole genome shotgun (WGS) entry which is preliminary data.</text>
</comment>
<dbReference type="InterPro" id="IPR003439">
    <property type="entry name" value="ABC_transporter-like_ATP-bd"/>
</dbReference>
<evidence type="ECO:0000256" key="1">
    <source>
        <dbReference type="ARBA" id="ARBA00022741"/>
    </source>
</evidence>
<evidence type="ECO:0000313" key="6">
    <source>
        <dbReference type="Proteomes" id="UP000004946"/>
    </source>
</evidence>
<evidence type="ECO:0000259" key="4">
    <source>
        <dbReference type="PROSITE" id="PS50893"/>
    </source>
</evidence>
<dbReference type="SMART" id="SM00382">
    <property type="entry name" value="AAA"/>
    <property type="match status" value="1"/>
</dbReference>
<keyword evidence="2 5" id="KW-0067">ATP-binding</keyword>
<dbReference type="PROSITE" id="PS50893">
    <property type="entry name" value="ABC_TRANSPORTER_2"/>
    <property type="match status" value="1"/>
</dbReference>
<evidence type="ECO:0000313" key="5">
    <source>
        <dbReference type="EMBL" id="EFT82708.1"/>
    </source>
</evidence>
<dbReference type="InterPro" id="IPR051309">
    <property type="entry name" value="ABCF_ATPase"/>
</dbReference>
<proteinExistence type="predicted"/>
<dbReference type="RefSeq" id="WP_006290676.1">
    <property type="nucleotide sequence ID" value="NZ_AP012333.1"/>
</dbReference>
<dbReference type="Proteomes" id="UP000004946">
    <property type="component" value="Chromosome"/>
</dbReference>
<name>E6K304_PARDN</name>
<dbReference type="SUPFAM" id="SSF52540">
    <property type="entry name" value="P-loop containing nucleoside triphosphate hydrolases"/>
    <property type="match status" value="1"/>
</dbReference>
<dbReference type="Gene3D" id="3.40.50.300">
    <property type="entry name" value="P-loop containing nucleotide triphosphate hydrolases"/>
    <property type="match status" value="1"/>
</dbReference>
<keyword evidence="6" id="KW-1185">Reference proteome</keyword>
<dbReference type="InterPro" id="IPR003593">
    <property type="entry name" value="AAA+_ATPase"/>
</dbReference>
<dbReference type="PATRIC" id="fig|864564.6.peg.309"/>
<keyword evidence="1" id="KW-0547">Nucleotide-binding</keyword>